<evidence type="ECO:0000256" key="1">
    <source>
        <dbReference type="ARBA" id="ARBA00000012"/>
    </source>
</evidence>
<organism evidence="11 12">
    <name type="scientific">Neorhizobium turbinariae</name>
    <dbReference type="NCBI Taxonomy" id="2937795"/>
    <lineage>
        <taxon>Bacteria</taxon>
        <taxon>Pseudomonadati</taxon>
        <taxon>Pseudomonadota</taxon>
        <taxon>Alphaproteobacteria</taxon>
        <taxon>Hyphomicrobiales</taxon>
        <taxon>Rhizobiaceae</taxon>
        <taxon>Rhizobium/Agrobacterium group</taxon>
        <taxon>Neorhizobium</taxon>
    </lineage>
</organism>
<dbReference type="InterPro" id="IPR011005">
    <property type="entry name" value="Dihydropteroate_synth-like_sf"/>
</dbReference>
<dbReference type="PROSITE" id="PS00792">
    <property type="entry name" value="DHPS_1"/>
    <property type="match status" value="1"/>
</dbReference>
<evidence type="ECO:0000256" key="2">
    <source>
        <dbReference type="ARBA" id="ARBA00001946"/>
    </source>
</evidence>
<comment type="similarity">
    <text evidence="9">Belongs to the DHPS family.</text>
</comment>
<dbReference type="PROSITE" id="PS50972">
    <property type="entry name" value="PTERIN_BINDING"/>
    <property type="match status" value="1"/>
</dbReference>
<comment type="catalytic activity">
    <reaction evidence="1">
        <text>(7,8-dihydropterin-6-yl)methyl diphosphate + 4-aminobenzoate = 7,8-dihydropteroate + diphosphate</text>
        <dbReference type="Rhea" id="RHEA:19949"/>
        <dbReference type="ChEBI" id="CHEBI:17836"/>
        <dbReference type="ChEBI" id="CHEBI:17839"/>
        <dbReference type="ChEBI" id="CHEBI:33019"/>
        <dbReference type="ChEBI" id="CHEBI:72950"/>
        <dbReference type="EC" id="2.5.1.15"/>
    </reaction>
</comment>
<comment type="caution">
    <text evidence="11">The sequence shown here is derived from an EMBL/GenBank/DDBJ whole genome shotgun (WGS) entry which is preliminary data.</text>
</comment>
<feature type="domain" description="Pterin-binding" evidence="10">
    <location>
        <begin position="34"/>
        <end position="282"/>
    </location>
</feature>
<keyword evidence="6 9" id="KW-0479">Metal-binding</keyword>
<protein>
    <recommendedName>
        <fullName evidence="4 9">Dihydropteroate synthase</fullName>
        <shortName evidence="9">DHPS</shortName>
        <ecNumber evidence="4 9">2.5.1.15</ecNumber>
    </recommendedName>
    <alternativeName>
        <fullName evidence="9">Dihydropteroate pyrophosphorylase</fullName>
    </alternativeName>
</protein>
<dbReference type="EC" id="2.5.1.15" evidence="4 9"/>
<keyword evidence="5 9" id="KW-0808">Transferase</keyword>
<dbReference type="RefSeq" id="WP_248684676.1">
    <property type="nucleotide sequence ID" value="NZ_JALPRY010000027.1"/>
</dbReference>
<keyword evidence="7 9" id="KW-0460">Magnesium</keyword>
<evidence type="ECO:0000256" key="6">
    <source>
        <dbReference type="ARBA" id="ARBA00022723"/>
    </source>
</evidence>
<evidence type="ECO:0000256" key="8">
    <source>
        <dbReference type="ARBA" id="ARBA00022909"/>
    </source>
</evidence>
<dbReference type="PROSITE" id="PS00793">
    <property type="entry name" value="DHPS_2"/>
    <property type="match status" value="1"/>
</dbReference>
<keyword evidence="12" id="KW-1185">Reference proteome</keyword>
<dbReference type="Gene3D" id="3.20.20.20">
    <property type="entry name" value="Dihydropteroate synthase-like"/>
    <property type="match status" value="1"/>
</dbReference>
<evidence type="ECO:0000256" key="3">
    <source>
        <dbReference type="ARBA" id="ARBA00004763"/>
    </source>
</evidence>
<evidence type="ECO:0000256" key="7">
    <source>
        <dbReference type="ARBA" id="ARBA00022842"/>
    </source>
</evidence>
<accession>A0ABT0IWW7</accession>
<evidence type="ECO:0000256" key="4">
    <source>
        <dbReference type="ARBA" id="ARBA00012458"/>
    </source>
</evidence>
<dbReference type="GO" id="GO:0004156">
    <property type="term" value="F:dihydropteroate synthase activity"/>
    <property type="evidence" value="ECO:0007669"/>
    <property type="project" value="UniProtKB-EC"/>
</dbReference>
<dbReference type="InterPro" id="IPR045031">
    <property type="entry name" value="DHP_synth-like"/>
</dbReference>
<comment type="pathway">
    <text evidence="3 9">Cofactor biosynthesis; tetrahydrofolate biosynthesis; 7,8-dihydrofolate from 2-amino-4-hydroxy-6-hydroxymethyl-7,8-dihydropteridine diphosphate and 4-aminobenzoate: step 1/2.</text>
</comment>
<evidence type="ECO:0000256" key="5">
    <source>
        <dbReference type="ARBA" id="ARBA00022679"/>
    </source>
</evidence>
<dbReference type="InterPro" id="IPR000489">
    <property type="entry name" value="Pterin-binding_dom"/>
</dbReference>
<dbReference type="NCBIfam" id="TIGR01496">
    <property type="entry name" value="DHPS"/>
    <property type="match status" value="1"/>
</dbReference>
<dbReference type="SUPFAM" id="SSF51717">
    <property type="entry name" value="Dihydropteroate synthetase-like"/>
    <property type="match status" value="1"/>
</dbReference>
<reference evidence="11 12" key="1">
    <citation type="submission" date="2022-04" db="EMBL/GenBank/DDBJ databases">
        <title>Rhizobium coralii sp. nov., isolated from coral Turbinaria peltata.</title>
        <authorList>
            <person name="Sun H."/>
        </authorList>
    </citation>
    <scope>NUCLEOTIDE SEQUENCE [LARGE SCALE GENOMIC DNA]</scope>
    <source>
        <strain evidence="11 12">NTR19</strain>
    </source>
</reference>
<evidence type="ECO:0000259" key="10">
    <source>
        <dbReference type="PROSITE" id="PS50972"/>
    </source>
</evidence>
<sequence>MKDGLPVVSGSNSPLHPRLWKLAHGRSLELGPVGHLMAIINVTPDSFSDGGRHAGRDTAVAHALYCAREGAAILDIGGESTRPGAIEVSAVEEQDRVLPVIEKLVAETDALISIDTYRAETARLAVAAGAHIVNDVHGLQREPEIADVAAKAGAGVCIMHTGRGREKLADHIEDQHFFLRQSLEIARGAGIEEEAIILDPGFGFAKDGHDDLVLMARFAELHELGFPMVAGTSRKRFIGAVTGREKADERDIGTAATTAILRLAGAAIFRVHDVASSRDALRMADAVLAAGALTGEGDGN</sequence>
<keyword evidence="8 9" id="KW-0289">Folate biosynthesis</keyword>
<dbReference type="CDD" id="cd00739">
    <property type="entry name" value="DHPS"/>
    <property type="match status" value="1"/>
</dbReference>
<dbReference type="PANTHER" id="PTHR20941:SF1">
    <property type="entry name" value="FOLIC ACID SYNTHESIS PROTEIN FOL1"/>
    <property type="match status" value="1"/>
</dbReference>
<name>A0ABT0IWW7_9HYPH</name>
<dbReference type="Pfam" id="PF00809">
    <property type="entry name" value="Pterin_bind"/>
    <property type="match status" value="1"/>
</dbReference>
<comment type="function">
    <text evidence="9">Catalyzes the condensation of para-aminobenzoate (pABA) with 6-hydroxymethyl-7,8-dihydropterin diphosphate (DHPt-PP) to form 7,8-dihydropteroate (H2Pte), the immediate precursor of folate derivatives.</text>
</comment>
<proteinExistence type="inferred from homology"/>
<dbReference type="PANTHER" id="PTHR20941">
    <property type="entry name" value="FOLATE SYNTHESIS PROTEINS"/>
    <property type="match status" value="1"/>
</dbReference>
<evidence type="ECO:0000313" key="12">
    <source>
        <dbReference type="Proteomes" id="UP001202827"/>
    </source>
</evidence>
<evidence type="ECO:0000313" key="11">
    <source>
        <dbReference type="EMBL" id="MCK8782374.1"/>
    </source>
</evidence>
<comment type="cofactor">
    <cofactor evidence="2 9">
        <name>Mg(2+)</name>
        <dbReference type="ChEBI" id="CHEBI:18420"/>
    </cofactor>
</comment>
<dbReference type="EMBL" id="JALPRY010000027">
    <property type="protein sequence ID" value="MCK8782374.1"/>
    <property type="molecule type" value="Genomic_DNA"/>
</dbReference>
<dbReference type="Proteomes" id="UP001202827">
    <property type="component" value="Unassembled WGS sequence"/>
</dbReference>
<dbReference type="InterPro" id="IPR006390">
    <property type="entry name" value="DHP_synth_dom"/>
</dbReference>
<evidence type="ECO:0000256" key="9">
    <source>
        <dbReference type="RuleBase" id="RU361205"/>
    </source>
</evidence>
<gene>
    <name evidence="11" type="primary">folP</name>
    <name evidence="11" type="ORF">M0654_20565</name>
</gene>